<dbReference type="EMBL" id="AVOT02033427">
    <property type="protein sequence ID" value="MBW0527319.1"/>
    <property type="molecule type" value="Genomic_DNA"/>
</dbReference>
<organism evidence="4 5">
    <name type="scientific">Austropuccinia psidii MF-1</name>
    <dbReference type="NCBI Taxonomy" id="1389203"/>
    <lineage>
        <taxon>Eukaryota</taxon>
        <taxon>Fungi</taxon>
        <taxon>Dikarya</taxon>
        <taxon>Basidiomycota</taxon>
        <taxon>Pucciniomycotina</taxon>
        <taxon>Pucciniomycetes</taxon>
        <taxon>Pucciniales</taxon>
        <taxon>Sphaerophragmiaceae</taxon>
        <taxon>Austropuccinia</taxon>
    </lineage>
</organism>
<dbReference type="Proteomes" id="UP000765509">
    <property type="component" value="Unassembled WGS sequence"/>
</dbReference>
<evidence type="ECO:0000313" key="5">
    <source>
        <dbReference type="Proteomes" id="UP000765509"/>
    </source>
</evidence>
<keyword evidence="2" id="KW-0479">Metal-binding</keyword>
<evidence type="ECO:0000259" key="3">
    <source>
        <dbReference type="Pfam" id="PF13359"/>
    </source>
</evidence>
<evidence type="ECO:0000256" key="2">
    <source>
        <dbReference type="ARBA" id="ARBA00022723"/>
    </source>
</evidence>
<comment type="cofactor">
    <cofactor evidence="1">
        <name>a divalent metal cation</name>
        <dbReference type="ChEBI" id="CHEBI:60240"/>
    </cofactor>
</comment>
<accession>A0A9Q3I643</accession>
<sequence length="168" mass="19364">MSIQLVCDKNKQFASLHVGCTGSLHDPSVYQNMKIAQKTQGFYEKDHYLISDSAYESSPWVVPAYKGAVAQNEDNCYLNYLLAKYRVRIEHAIVILKGWWLSLWEMQNQMRDNHEIEYLVSLVASCTALHNMFAQIGGEWFDLYEDDDPPHAENVSKNNIGEDMVNMH</sequence>
<dbReference type="InterPro" id="IPR027806">
    <property type="entry name" value="HARBI1_dom"/>
</dbReference>
<dbReference type="Pfam" id="PF13359">
    <property type="entry name" value="DDE_Tnp_4"/>
    <property type="match status" value="1"/>
</dbReference>
<comment type="caution">
    <text evidence="4">The sequence shown here is derived from an EMBL/GenBank/DDBJ whole genome shotgun (WGS) entry which is preliminary data.</text>
</comment>
<protein>
    <recommendedName>
        <fullName evidence="3">DDE Tnp4 domain-containing protein</fullName>
    </recommendedName>
</protein>
<name>A0A9Q3I643_9BASI</name>
<evidence type="ECO:0000256" key="1">
    <source>
        <dbReference type="ARBA" id="ARBA00001968"/>
    </source>
</evidence>
<feature type="domain" description="DDE Tnp4" evidence="3">
    <location>
        <begin position="2"/>
        <end position="131"/>
    </location>
</feature>
<evidence type="ECO:0000313" key="4">
    <source>
        <dbReference type="EMBL" id="MBW0527319.1"/>
    </source>
</evidence>
<dbReference type="OrthoDB" id="5981213at2759"/>
<gene>
    <name evidence="4" type="ORF">O181_067034</name>
</gene>
<dbReference type="AlphaFoldDB" id="A0A9Q3I643"/>
<proteinExistence type="predicted"/>
<keyword evidence="5" id="KW-1185">Reference proteome</keyword>
<reference evidence="4" key="1">
    <citation type="submission" date="2021-03" db="EMBL/GenBank/DDBJ databases">
        <title>Draft genome sequence of rust myrtle Austropuccinia psidii MF-1, a brazilian biotype.</title>
        <authorList>
            <person name="Quecine M.C."/>
            <person name="Pachon D.M.R."/>
            <person name="Bonatelli M.L."/>
            <person name="Correr F.H."/>
            <person name="Franceschini L.M."/>
            <person name="Leite T.F."/>
            <person name="Margarido G.R.A."/>
            <person name="Almeida C.A."/>
            <person name="Ferrarezi J.A."/>
            <person name="Labate C.A."/>
        </authorList>
    </citation>
    <scope>NUCLEOTIDE SEQUENCE</scope>
    <source>
        <strain evidence="4">MF-1</strain>
    </source>
</reference>
<dbReference type="GO" id="GO:0046872">
    <property type="term" value="F:metal ion binding"/>
    <property type="evidence" value="ECO:0007669"/>
    <property type="project" value="UniProtKB-KW"/>
</dbReference>